<dbReference type="KEGG" id="egu:105055139"/>
<dbReference type="Gene3D" id="1.25.40.10">
    <property type="entry name" value="Tetratricopeptide repeat domain"/>
    <property type="match status" value="4"/>
</dbReference>
<organism evidence="5 6">
    <name type="scientific">Elaeis guineensis var. tenera</name>
    <name type="common">Oil palm</name>
    <dbReference type="NCBI Taxonomy" id="51953"/>
    <lineage>
        <taxon>Eukaryota</taxon>
        <taxon>Viridiplantae</taxon>
        <taxon>Streptophyta</taxon>
        <taxon>Embryophyta</taxon>
        <taxon>Tracheophyta</taxon>
        <taxon>Spermatophyta</taxon>
        <taxon>Magnoliopsida</taxon>
        <taxon>Liliopsida</taxon>
        <taxon>Arecaceae</taxon>
        <taxon>Arecoideae</taxon>
        <taxon>Cocoseae</taxon>
        <taxon>Elaeidinae</taxon>
        <taxon>Elaeis</taxon>
    </lineage>
</organism>
<feature type="repeat" description="PPR" evidence="3">
    <location>
        <begin position="424"/>
        <end position="458"/>
    </location>
</feature>
<dbReference type="RefSeq" id="XP_029123443.1">
    <property type="nucleotide sequence ID" value="XM_029267610.1"/>
</dbReference>
<keyword evidence="5" id="KW-1185">Reference proteome</keyword>
<dbReference type="GeneID" id="105055139"/>
<evidence type="ECO:0000313" key="6">
    <source>
        <dbReference type="RefSeq" id="XP_029123443.1"/>
    </source>
</evidence>
<dbReference type="PROSITE" id="PS51375">
    <property type="entry name" value="PPR"/>
    <property type="match status" value="8"/>
</dbReference>
<dbReference type="RefSeq" id="XP_073102839.1">
    <property type="nucleotide sequence ID" value="XM_073246738.1"/>
</dbReference>
<dbReference type="Pfam" id="PF01535">
    <property type="entry name" value="PPR"/>
    <property type="match status" value="1"/>
</dbReference>
<dbReference type="OrthoDB" id="185373at2759"/>
<evidence type="ECO:0000256" key="1">
    <source>
        <dbReference type="ARBA" id="ARBA00007626"/>
    </source>
</evidence>
<dbReference type="Pfam" id="PF17177">
    <property type="entry name" value="PPR_long"/>
    <property type="match status" value="1"/>
</dbReference>
<dbReference type="InterPro" id="IPR002885">
    <property type="entry name" value="PPR_rpt"/>
</dbReference>
<comment type="similarity">
    <text evidence="1">Belongs to the PPR family. P subfamily.</text>
</comment>
<proteinExistence type="inferred from homology"/>
<dbReference type="PANTHER" id="PTHR46128">
    <property type="entry name" value="MITOCHONDRIAL GROUP I INTRON SPLICING FACTOR CCM1"/>
    <property type="match status" value="1"/>
</dbReference>
<feature type="repeat" description="PPR" evidence="3">
    <location>
        <begin position="352"/>
        <end position="388"/>
    </location>
</feature>
<accession>A0A8N4F2M6</accession>
<feature type="repeat" description="PPR" evidence="3">
    <location>
        <begin position="459"/>
        <end position="493"/>
    </location>
</feature>
<feature type="repeat" description="PPR" evidence="3">
    <location>
        <begin position="178"/>
        <end position="212"/>
    </location>
</feature>
<dbReference type="NCBIfam" id="TIGR00756">
    <property type="entry name" value="PPR"/>
    <property type="match status" value="8"/>
</dbReference>
<evidence type="ECO:0000313" key="5">
    <source>
        <dbReference type="Proteomes" id="UP000504607"/>
    </source>
</evidence>
<feature type="repeat" description="PPR" evidence="3">
    <location>
        <begin position="317"/>
        <end position="351"/>
    </location>
</feature>
<evidence type="ECO:0000256" key="2">
    <source>
        <dbReference type="ARBA" id="ARBA00022737"/>
    </source>
</evidence>
<dbReference type="InterPro" id="IPR011990">
    <property type="entry name" value="TPR-like_helical_dom_sf"/>
</dbReference>
<dbReference type="InterPro" id="IPR050872">
    <property type="entry name" value="PPR_P_subfamily"/>
</dbReference>
<keyword evidence="2" id="KW-0677">Repeat</keyword>
<dbReference type="SUPFAM" id="SSF48452">
    <property type="entry name" value="TPR-like"/>
    <property type="match status" value="1"/>
</dbReference>
<dbReference type="Proteomes" id="UP000504607">
    <property type="component" value="Chromosome 12"/>
</dbReference>
<protein>
    <submittedName>
        <fullName evidence="6">LOW QUALITY PROTEIN: pentatricopeptide repeat-containing protein At1g20300, mitochondrial</fullName>
    </submittedName>
</protein>
<feature type="domain" description="PROP1-like PPR" evidence="4">
    <location>
        <begin position="368"/>
        <end position="523"/>
    </location>
</feature>
<feature type="repeat" description="PPR" evidence="3">
    <location>
        <begin position="247"/>
        <end position="281"/>
    </location>
</feature>
<feature type="repeat" description="PPR" evidence="3">
    <location>
        <begin position="389"/>
        <end position="423"/>
    </location>
</feature>
<reference evidence="6" key="1">
    <citation type="submission" date="2025-08" db="UniProtKB">
        <authorList>
            <consortium name="RefSeq"/>
        </authorList>
    </citation>
    <scope>IDENTIFICATION</scope>
</reference>
<dbReference type="AlphaFoldDB" id="A0A8N4F2M6"/>
<evidence type="ECO:0000256" key="3">
    <source>
        <dbReference type="PROSITE-ProRule" id="PRU00708"/>
    </source>
</evidence>
<gene>
    <name evidence="6" type="primary">LOC105055139</name>
</gene>
<sequence>MAFLKPKPPSSSSILLRLITPLSTCSSLPDFDRTPSPATTAAAAAAAPLSAAEANLLEKLHALIKDHYRANPNPDPTFAPPSELTIPSLSSSFSLLSPFCPPSLALACALLDRLSSLRHGVPFRQALAFFNWWLSSIPPSPSLCPAFAELIDLAGKLHHFDIAWHQLDRMRSLEIPIQKQIFMSLIRRYVRAGLPEDAARAFSRMPDYGVDPDPQTFASLLAVLAKKRLAAEAQSLFDSFRHRFPPDVVLYTALVHAWCRAGRLDEAERVFAEMRSNGITPNVYTYTAVIDAMCRAGQLPRAHELFCQMIDAGCSPNAATFNSLMQAHVKAGRMEQALQVHNQMKQLACEPDVITYNLLIEAHCRKGQKNLHAALKVLNQMAAKGCTPNCHTFNAIFRCVLSLGNINTAHKLYNRMRELGCRPNTVTYNLLMQLFSKEKSMDMMLRMKQEMEEEGIEPNVNTYGVLILEFCGRGHWKQAYKMMREMVEEKCLKPTEPVYEALLALLRRAGQLRRHEELMEKMAERGFISRPL</sequence>
<feature type="repeat" description="PPR" evidence="3">
    <location>
        <begin position="282"/>
        <end position="316"/>
    </location>
</feature>
<dbReference type="Pfam" id="PF13041">
    <property type="entry name" value="PPR_2"/>
    <property type="match status" value="2"/>
</dbReference>
<name>A0A8N4F2M6_ELAGV</name>
<dbReference type="InterPro" id="IPR033443">
    <property type="entry name" value="PROP1-like_PPR_dom"/>
</dbReference>
<evidence type="ECO:0000259" key="4">
    <source>
        <dbReference type="Pfam" id="PF17177"/>
    </source>
</evidence>
<dbReference type="PANTHER" id="PTHR46128:SF88">
    <property type="entry name" value="PENTACOTRIPEPTIDE-REPEAT REGION OF PRORP DOMAIN-CONTAINING PROTEIN"/>
    <property type="match status" value="1"/>
</dbReference>